<sequence length="438" mass="48376">MKSSSPHKSVPRIIVIGAGAAGLPLVSTLGKALGKCASAEIILVDKNINHVWKPRLHEVASGALDEATDFINLPEHAEHYHYRFERGAVDRVDTEKRQITISEVNDESGNTTWPERKITYDHLVIAVGSRTNTWDIPDVDQHCFFLDGINHALSVRKRLTNIFLGAAKANRPTSIGIVGGGAAGVELCAEIARMAESISGTPLAKDPERKIQIHLIEGSEQLLPRLNQAYGEKFSSYMESLGIKLHLGFEVVKVTPDYILGYDGQTIPVDTMIWAGGILAPPWLAKIPGTATNAINQLTVDNRLRCNGVDRVYALGDCACVYDNGTEQLIPPRAQAAKQMADYLAQQLINSIHRTEDKSRFSYCDKGSLIAFSHYSSFGRVSSQLLGRTIAFEGAIAMLAYRWSYWQHHAAVRGYRAAIVHFLFKQLTKPKGLRLRLH</sequence>
<dbReference type="Proteomes" id="UP000193450">
    <property type="component" value="Chromosome"/>
</dbReference>
<keyword evidence="2" id="KW-0285">Flavoprotein</keyword>
<comment type="similarity">
    <text evidence="1">Belongs to the NADH dehydrogenase family.</text>
</comment>
<dbReference type="STRING" id="716816.BST96_13610"/>
<dbReference type="InterPro" id="IPR036188">
    <property type="entry name" value="FAD/NAD-bd_sf"/>
</dbReference>
<dbReference type="InterPro" id="IPR023753">
    <property type="entry name" value="FAD/NAD-binding_dom"/>
</dbReference>
<evidence type="ECO:0000259" key="6">
    <source>
        <dbReference type="Pfam" id="PF07992"/>
    </source>
</evidence>
<dbReference type="PANTHER" id="PTHR43706">
    <property type="entry name" value="NADH DEHYDROGENASE"/>
    <property type="match status" value="1"/>
</dbReference>
<dbReference type="AlphaFoldDB" id="A0A1X9NHR9"/>
<feature type="domain" description="FAD/NAD(P)-binding" evidence="6">
    <location>
        <begin position="12"/>
        <end position="341"/>
    </location>
</feature>
<dbReference type="SUPFAM" id="SSF51905">
    <property type="entry name" value="FAD/NAD(P)-binding domain"/>
    <property type="match status" value="1"/>
</dbReference>
<organism evidence="7 8">
    <name type="scientific">Oceanicoccus sagamiensis</name>
    <dbReference type="NCBI Taxonomy" id="716816"/>
    <lineage>
        <taxon>Bacteria</taxon>
        <taxon>Pseudomonadati</taxon>
        <taxon>Pseudomonadota</taxon>
        <taxon>Gammaproteobacteria</taxon>
        <taxon>Cellvibrionales</taxon>
        <taxon>Spongiibacteraceae</taxon>
        <taxon>Oceanicoccus</taxon>
    </lineage>
</organism>
<dbReference type="GO" id="GO:0003954">
    <property type="term" value="F:NADH dehydrogenase activity"/>
    <property type="evidence" value="ECO:0007669"/>
    <property type="project" value="InterPro"/>
</dbReference>
<protein>
    <recommendedName>
        <fullName evidence="6">FAD/NAD(P)-binding domain-containing protein</fullName>
    </recommendedName>
</protein>
<evidence type="ECO:0000256" key="2">
    <source>
        <dbReference type="ARBA" id="ARBA00022630"/>
    </source>
</evidence>
<reference evidence="7 8" key="1">
    <citation type="submission" date="2016-11" db="EMBL/GenBank/DDBJ databases">
        <title>Trade-off between light-utilization and light-protection in marine flavobacteria.</title>
        <authorList>
            <person name="Kumagai Y."/>
        </authorList>
    </citation>
    <scope>NUCLEOTIDE SEQUENCE [LARGE SCALE GENOMIC DNA]</scope>
    <source>
        <strain evidence="7 8">NBRC 107125</strain>
    </source>
</reference>
<dbReference type="GO" id="GO:0008137">
    <property type="term" value="F:NADH dehydrogenase (ubiquinone) activity"/>
    <property type="evidence" value="ECO:0007669"/>
    <property type="project" value="TreeGrafter"/>
</dbReference>
<proteinExistence type="inferred from homology"/>
<dbReference type="PRINTS" id="PR00368">
    <property type="entry name" value="FADPNR"/>
</dbReference>
<keyword evidence="4" id="KW-0560">Oxidoreductase</keyword>
<accession>A0A1X9NHR9</accession>
<name>A0A1X9NHR9_9GAMM</name>
<evidence type="ECO:0000256" key="3">
    <source>
        <dbReference type="ARBA" id="ARBA00022827"/>
    </source>
</evidence>
<evidence type="ECO:0000256" key="1">
    <source>
        <dbReference type="ARBA" id="ARBA00005272"/>
    </source>
</evidence>
<keyword evidence="8" id="KW-1185">Reference proteome</keyword>
<evidence type="ECO:0000256" key="5">
    <source>
        <dbReference type="ARBA" id="ARBA00023027"/>
    </source>
</evidence>
<dbReference type="RefSeq" id="WP_085759225.1">
    <property type="nucleotide sequence ID" value="NZ_CP019343.1"/>
</dbReference>
<evidence type="ECO:0000313" key="7">
    <source>
        <dbReference type="EMBL" id="ARN75059.1"/>
    </source>
</evidence>
<evidence type="ECO:0000256" key="4">
    <source>
        <dbReference type="ARBA" id="ARBA00023002"/>
    </source>
</evidence>
<dbReference type="KEGG" id="osg:BST96_13610"/>
<keyword evidence="5" id="KW-0520">NAD</keyword>
<keyword evidence="3" id="KW-0274">FAD</keyword>
<evidence type="ECO:0000313" key="8">
    <source>
        <dbReference type="Proteomes" id="UP000193450"/>
    </source>
</evidence>
<dbReference type="InterPro" id="IPR045024">
    <property type="entry name" value="NDH-2"/>
</dbReference>
<gene>
    <name evidence="7" type="ORF">BST96_13610</name>
</gene>
<dbReference type="PANTHER" id="PTHR43706:SF9">
    <property type="entry name" value="TYPE II NADH:QUINONE OXIDOREDUCTASE"/>
    <property type="match status" value="1"/>
</dbReference>
<dbReference type="Gene3D" id="3.50.50.100">
    <property type="match status" value="1"/>
</dbReference>
<dbReference type="PRINTS" id="PR00411">
    <property type="entry name" value="PNDRDTASEI"/>
</dbReference>
<dbReference type="OrthoDB" id="9781621at2"/>
<dbReference type="EMBL" id="CP019343">
    <property type="protein sequence ID" value="ARN75059.1"/>
    <property type="molecule type" value="Genomic_DNA"/>
</dbReference>
<dbReference type="Pfam" id="PF07992">
    <property type="entry name" value="Pyr_redox_2"/>
    <property type="match status" value="1"/>
</dbReference>